<dbReference type="AlphaFoldDB" id="A0A7E4VGM8"/>
<dbReference type="GO" id="GO:0005886">
    <property type="term" value="C:plasma membrane"/>
    <property type="evidence" value="ECO:0007669"/>
    <property type="project" value="TreeGrafter"/>
</dbReference>
<feature type="transmembrane region" description="Helical" evidence="5">
    <location>
        <begin position="58"/>
        <end position="78"/>
    </location>
</feature>
<keyword evidence="4 5" id="KW-0472">Membrane</keyword>
<dbReference type="InterPro" id="IPR003689">
    <property type="entry name" value="ZIP"/>
</dbReference>
<evidence type="ECO:0000256" key="2">
    <source>
        <dbReference type="ARBA" id="ARBA00022692"/>
    </source>
</evidence>
<dbReference type="Proteomes" id="UP000492821">
    <property type="component" value="Unassembled WGS sequence"/>
</dbReference>
<dbReference type="WBParaSite" id="Pan_g20620.t1">
    <property type="protein sequence ID" value="Pan_g20620.t1"/>
    <property type="gene ID" value="Pan_g20620"/>
</dbReference>
<evidence type="ECO:0000313" key="6">
    <source>
        <dbReference type="Proteomes" id="UP000492821"/>
    </source>
</evidence>
<dbReference type="GO" id="GO:0005385">
    <property type="term" value="F:zinc ion transmembrane transporter activity"/>
    <property type="evidence" value="ECO:0007669"/>
    <property type="project" value="TreeGrafter"/>
</dbReference>
<dbReference type="Pfam" id="PF02535">
    <property type="entry name" value="Zip"/>
    <property type="match status" value="1"/>
</dbReference>
<dbReference type="PANTHER" id="PTHR11040:SF74">
    <property type="entry name" value="ZINC TRANSPORTER ZIP3"/>
    <property type="match status" value="1"/>
</dbReference>
<proteinExistence type="predicted"/>
<keyword evidence="6" id="KW-1185">Reference proteome</keyword>
<feature type="transmembrane region" description="Helical" evidence="5">
    <location>
        <begin position="335"/>
        <end position="355"/>
    </location>
</feature>
<evidence type="ECO:0000256" key="3">
    <source>
        <dbReference type="ARBA" id="ARBA00022989"/>
    </source>
</evidence>
<feature type="transmembrane region" description="Helical" evidence="5">
    <location>
        <begin position="367"/>
        <end position="385"/>
    </location>
</feature>
<feature type="transmembrane region" description="Helical" evidence="5">
    <location>
        <begin position="141"/>
        <end position="158"/>
    </location>
</feature>
<feature type="transmembrane region" description="Helical" evidence="5">
    <location>
        <begin position="299"/>
        <end position="323"/>
    </location>
</feature>
<evidence type="ECO:0000256" key="1">
    <source>
        <dbReference type="ARBA" id="ARBA00004141"/>
    </source>
</evidence>
<name>A0A7E4VGM8_PANRE</name>
<protein>
    <submittedName>
        <fullName evidence="7">Zinc/iron permease</fullName>
    </submittedName>
</protein>
<reference evidence="6" key="1">
    <citation type="journal article" date="2013" name="Genetics">
        <title>The draft genome and transcriptome of Panagrellus redivivus are shaped by the harsh demands of a free-living lifestyle.</title>
        <authorList>
            <person name="Srinivasan J."/>
            <person name="Dillman A.R."/>
            <person name="Macchietto M.G."/>
            <person name="Heikkinen L."/>
            <person name="Lakso M."/>
            <person name="Fracchia K.M."/>
            <person name="Antoshechkin I."/>
            <person name="Mortazavi A."/>
            <person name="Wong G."/>
            <person name="Sternberg P.W."/>
        </authorList>
    </citation>
    <scope>NUCLEOTIDE SEQUENCE [LARGE SCALE GENOMIC DNA]</scope>
    <source>
        <strain evidence="6">MT8872</strain>
    </source>
</reference>
<reference evidence="7" key="2">
    <citation type="submission" date="2020-10" db="UniProtKB">
        <authorList>
            <consortium name="WormBaseParasite"/>
        </authorList>
    </citation>
    <scope>IDENTIFICATION</scope>
</reference>
<dbReference type="PANTHER" id="PTHR11040">
    <property type="entry name" value="ZINC/IRON TRANSPORTER"/>
    <property type="match status" value="1"/>
</dbReference>
<feature type="transmembrane region" description="Helical" evidence="5">
    <location>
        <begin position="99"/>
        <end position="121"/>
    </location>
</feature>
<keyword evidence="2 5" id="KW-0812">Transmembrane</keyword>
<comment type="subcellular location">
    <subcellularLocation>
        <location evidence="1">Membrane</location>
        <topology evidence="1">Multi-pass membrane protein</topology>
    </subcellularLocation>
</comment>
<evidence type="ECO:0000256" key="4">
    <source>
        <dbReference type="ARBA" id="ARBA00023136"/>
    </source>
</evidence>
<evidence type="ECO:0000313" key="7">
    <source>
        <dbReference type="WBParaSite" id="Pan_g20620.t1"/>
    </source>
</evidence>
<evidence type="ECO:0000256" key="5">
    <source>
        <dbReference type="SAM" id="Phobius"/>
    </source>
</evidence>
<sequence>MAANNLNLSAIAASWMGDLHDHDHDHASHEHDHEHLFQFDPSDETDSSGINLGTMEAVILQICLAAAMFLTTAATGLIPLKLIRSLTNKQSVESRRVSWILTLLSCFGGGVFIGTCFLDIFPHVKGNFVKFQKLSGWHTDFPVPEFMACLGFFMVYFLEEVSLKIFTEGHAHHGHGGADTDDKRGRTASVTDATTAFVNGMPRGSMDGSDKYLAAKTHEIVMDESMRYVSDDNAESGVLKSIMFAVVMSLHSILEGFALGVQDDNTGIITLFISLIIHKGIESFSVGLQISRANSKRTLMVVSTILVYALMTPIGSLLGVGLFNLSIDAVYKEGLVVVLEGLAGGTFIYVTFFEVLAQERANDHSNLVQLAAIVAGFAVISTIQITEHLSGGHGHAHG</sequence>
<organism evidence="6 7">
    <name type="scientific">Panagrellus redivivus</name>
    <name type="common">Microworm</name>
    <dbReference type="NCBI Taxonomy" id="6233"/>
    <lineage>
        <taxon>Eukaryota</taxon>
        <taxon>Metazoa</taxon>
        <taxon>Ecdysozoa</taxon>
        <taxon>Nematoda</taxon>
        <taxon>Chromadorea</taxon>
        <taxon>Rhabditida</taxon>
        <taxon>Tylenchina</taxon>
        <taxon>Panagrolaimomorpha</taxon>
        <taxon>Panagrolaimoidea</taxon>
        <taxon>Panagrolaimidae</taxon>
        <taxon>Panagrellus</taxon>
    </lineage>
</organism>
<accession>A0A7E4VGM8</accession>
<keyword evidence="3 5" id="KW-1133">Transmembrane helix</keyword>